<evidence type="ECO:0000256" key="8">
    <source>
        <dbReference type="ARBA" id="ARBA00022741"/>
    </source>
</evidence>
<dbReference type="EMBL" id="JACHDB010000001">
    <property type="protein sequence ID" value="MBB5432607.1"/>
    <property type="molecule type" value="Genomic_DNA"/>
</dbReference>
<comment type="subunit">
    <text evidence="3">Monomer.</text>
</comment>
<evidence type="ECO:0000256" key="2">
    <source>
        <dbReference type="ARBA" id="ARBA00006219"/>
    </source>
</evidence>
<keyword evidence="8" id="KW-0547">Nucleotide-binding</keyword>
<evidence type="ECO:0000313" key="18">
    <source>
        <dbReference type="Proteomes" id="UP000572635"/>
    </source>
</evidence>
<evidence type="ECO:0000256" key="5">
    <source>
        <dbReference type="ARBA" id="ARBA00013882"/>
    </source>
</evidence>
<accession>A0A7W8QLE2</accession>
<keyword evidence="10" id="KW-0067">ATP-binding</keyword>
<dbReference type="GO" id="GO:0016301">
    <property type="term" value="F:kinase activity"/>
    <property type="evidence" value="ECO:0007669"/>
    <property type="project" value="UniProtKB-KW"/>
</dbReference>
<comment type="catalytic activity">
    <reaction evidence="14">
        <text>D-maltose + ATP = alpha-maltose 1-phosphate + ADP + H(+)</text>
        <dbReference type="Rhea" id="RHEA:31915"/>
        <dbReference type="ChEBI" id="CHEBI:15378"/>
        <dbReference type="ChEBI" id="CHEBI:17306"/>
        <dbReference type="ChEBI" id="CHEBI:30616"/>
        <dbReference type="ChEBI" id="CHEBI:63576"/>
        <dbReference type="ChEBI" id="CHEBI:456216"/>
        <dbReference type="EC" id="2.7.1.175"/>
    </reaction>
</comment>
<dbReference type="UniPathway" id="UPA00164"/>
<feature type="domain" description="Aminoglycoside phosphotransferase" evidence="15">
    <location>
        <begin position="243"/>
        <end position="378"/>
    </location>
</feature>
<dbReference type="Proteomes" id="UP000572635">
    <property type="component" value="Unassembled WGS sequence"/>
</dbReference>
<keyword evidence="12" id="KW-0119">Carbohydrate metabolism</keyword>
<evidence type="ECO:0000256" key="6">
    <source>
        <dbReference type="ARBA" id="ARBA00022600"/>
    </source>
</evidence>
<proteinExistence type="inferred from homology"/>
<evidence type="ECO:0000256" key="1">
    <source>
        <dbReference type="ARBA" id="ARBA00004964"/>
    </source>
</evidence>
<evidence type="ECO:0000256" key="9">
    <source>
        <dbReference type="ARBA" id="ARBA00022777"/>
    </source>
</evidence>
<dbReference type="Pfam" id="PF18085">
    <property type="entry name" value="Mak_N_cap"/>
    <property type="match status" value="1"/>
</dbReference>
<evidence type="ECO:0000256" key="4">
    <source>
        <dbReference type="ARBA" id="ARBA00011962"/>
    </source>
</evidence>
<organism evidence="17 18">
    <name type="scientific">Nocardiopsis composta</name>
    <dbReference type="NCBI Taxonomy" id="157465"/>
    <lineage>
        <taxon>Bacteria</taxon>
        <taxon>Bacillati</taxon>
        <taxon>Actinomycetota</taxon>
        <taxon>Actinomycetes</taxon>
        <taxon>Streptosporangiales</taxon>
        <taxon>Nocardiopsidaceae</taxon>
        <taxon>Nocardiopsis</taxon>
    </lineage>
</organism>
<dbReference type="EC" id="2.7.1.175" evidence="4"/>
<dbReference type="GO" id="GO:0005524">
    <property type="term" value="F:ATP binding"/>
    <property type="evidence" value="ECO:0007669"/>
    <property type="project" value="UniProtKB-KW"/>
</dbReference>
<evidence type="ECO:0000256" key="11">
    <source>
        <dbReference type="ARBA" id="ARBA00023056"/>
    </source>
</evidence>
<dbReference type="Pfam" id="PF01636">
    <property type="entry name" value="APH"/>
    <property type="match status" value="1"/>
</dbReference>
<reference evidence="17 18" key="1">
    <citation type="submission" date="2020-08" db="EMBL/GenBank/DDBJ databases">
        <title>Sequencing the genomes of 1000 actinobacteria strains.</title>
        <authorList>
            <person name="Klenk H.-P."/>
        </authorList>
    </citation>
    <scope>NUCLEOTIDE SEQUENCE [LARGE SCALE GENOMIC DNA]</scope>
    <source>
        <strain evidence="17 18">DSM 44551</strain>
    </source>
</reference>
<dbReference type="SUPFAM" id="SSF56112">
    <property type="entry name" value="Protein kinase-like (PK-like)"/>
    <property type="match status" value="1"/>
</dbReference>
<evidence type="ECO:0000259" key="16">
    <source>
        <dbReference type="Pfam" id="PF18085"/>
    </source>
</evidence>
<sequence length="476" mass="51692">MTQLEELLARWMPRQRWFAGKGAPVERVLIEREHPIGGADPGPHGPGMRALVVAVHQRGGRARYLVVIGLCAKGRLRDELAHCAIGACTLGGAQRTVYDALHDPELTGRLLRCIARGAGTGPVRFRRLPEPAEPIATGMRSLVHTGEQSNTTLVFGERYVLKTFRRLWPGLNPDLELNRALSGSPYAARPHGWIELDIEADGGGGEVPTTVAMLQQYLRSATDGWVLAATSVRDLYAEPGTPPGEAGGDFAGEAERLGAATAEVHRALARALPTDVLSPGALRGLADAMAHRLETAVEQVPGLAPYQDALRAAYDDFARVEAPLPVQRVHGDYHLGQVVRTDRGWVLLDFEGEPAVPVAERRRPSSPLRDIAGMLRSFDYAARHQMIGSADEEALAPVARAWARHNRDAFCAGYAAAGGIDPEKHAVVLRAFEYDKAVYEVLYEAHNRPTWLRIPLDSIASLAGSPRASERTPPPR</sequence>
<keyword evidence="11" id="KW-0320">Glycogen biosynthesis</keyword>
<dbReference type="RefSeq" id="WP_184392152.1">
    <property type="nucleotide sequence ID" value="NZ_BAAAJD010000043.1"/>
</dbReference>
<comment type="similarity">
    <text evidence="2">Belongs to the aminoglycoside phosphotransferase family.</text>
</comment>
<dbReference type="InterPro" id="IPR040999">
    <property type="entry name" value="Mak_N_cap"/>
</dbReference>
<evidence type="ECO:0000313" key="17">
    <source>
        <dbReference type="EMBL" id="MBB5432607.1"/>
    </source>
</evidence>
<feature type="domain" description="Maltokinase N-terminal cap" evidence="16">
    <location>
        <begin position="11"/>
        <end position="103"/>
    </location>
</feature>
<keyword evidence="6" id="KW-0321">Glycogen metabolism</keyword>
<evidence type="ECO:0000256" key="13">
    <source>
        <dbReference type="ARBA" id="ARBA00031251"/>
    </source>
</evidence>
<dbReference type="GO" id="GO:0005978">
    <property type="term" value="P:glycogen biosynthetic process"/>
    <property type="evidence" value="ECO:0007669"/>
    <property type="project" value="UniProtKB-UniPathway"/>
</dbReference>
<evidence type="ECO:0000259" key="15">
    <source>
        <dbReference type="Pfam" id="PF01636"/>
    </source>
</evidence>
<name>A0A7W8QLE2_9ACTN</name>
<keyword evidence="18" id="KW-1185">Reference proteome</keyword>
<gene>
    <name evidence="17" type="ORF">HDA36_002691</name>
</gene>
<evidence type="ECO:0000256" key="3">
    <source>
        <dbReference type="ARBA" id="ARBA00011245"/>
    </source>
</evidence>
<evidence type="ECO:0000256" key="14">
    <source>
        <dbReference type="ARBA" id="ARBA00049067"/>
    </source>
</evidence>
<evidence type="ECO:0000256" key="10">
    <source>
        <dbReference type="ARBA" id="ARBA00022840"/>
    </source>
</evidence>
<evidence type="ECO:0000256" key="12">
    <source>
        <dbReference type="ARBA" id="ARBA00023277"/>
    </source>
</evidence>
<dbReference type="InterPro" id="IPR011009">
    <property type="entry name" value="Kinase-like_dom_sf"/>
</dbReference>
<keyword evidence="7 17" id="KW-0808">Transferase</keyword>
<dbReference type="Gene3D" id="3.90.1200.10">
    <property type="match status" value="1"/>
</dbReference>
<evidence type="ECO:0000256" key="7">
    <source>
        <dbReference type="ARBA" id="ARBA00022679"/>
    </source>
</evidence>
<dbReference type="InterPro" id="IPR002575">
    <property type="entry name" value="Aminoglycoside_PTrfase"/>
</dbReference>
<protein>
    <recommendedName>
        <fullName evidence="5">Maltokinase</fullName>
        <ecNumber evidence="4">2.7.1.175</ecNumber>
    </recommendedName>
    <alternativeName>
        <fullName evidence="13">Maltose-1-phosphate synthase</fullName>
    </alternativeName>
</protein>
<keyword evidence="9 17" id="KW-0418">Kinase</keyword>
<comment type="pathway">
    <text evidence="1">Glycan biosynthesis; glycogen biosynthesis.</text>
</comment>
<dbReference type="AlphaFoldDB" id="A0A7W8QLE2"/>
<comment type="caution">
    <text evidence="17">The sequence shown here is derived from an EMBL/GenBank/DDBJ whole genome shotgun (WGS) entry which is preliminary data.</text>
</comment>